<organism evidence="8 9">
    <name type="scientific">Kineococcus endophyticus</name>
    <dbReference type="NCBI Taxonomy" id="1181883"/>
    <lineage>
        <taxon>Bacteria</taxon>
        <taxon>Bacillati</taxon>
        <taxon>Actinomycetota</taxon>
        <taxon>Actinomycetes</taxon>
        <taxon>Kineosporiales</taxon>
        <taxon>Kineosporiaceae</taxon>
        <taxon>Kineococcus</taxon>
    </lineage>
</organism>
<dbReference type="Gene3D" id="3.40.50.12230">
    <property type="match status" value="1"/>
</dbReference>
<dbReference type="InterPro" id="IPR005794">
    <property type="entry name" value="Fmt"/>
</dbReference>
<dbReference type="InterPro" id="IPR005793">
    <property type="entry name" value="Formyl_trans_C"/>
</dbReference>
<gene>
    <name evidence="5 8" type="primary">fmt</name>
    <name evidence="8" type="ORF">AB1207_18340</name>
</gene>
<dbReference type="SUPFAM" id="SSF50486">
    <property type="entry name" value="FMT C-terminal domain-like"/>
    <property type="match status" value="1"/>
</dbReference>
<evidence type="ECO:0000256" key="1">
    <source>
        <dbReference type="ARBA" id="ARBA00010699"/>
    </source>
</evidence>
<dbReference type="InterPro" id="IPR041711">
    <property type="entry name" value="Met-tRNA-FMT_N"/>
</dbReference>
<dbReference type="Proteomes" id="UP001555826">
    <property type="component" value="Unassembled WGS sequence"/>
</dbReference>
<evidence type="ECO:0000256" key="4">
    <source>
        <dbReference type="ARBA" id="ARBA00022917"/>
    </source>
</evidence>
<evidence type="ECO:0000259" key="6">
    <source>
        <dbReference type="Pfam" id="PF00551"/>
    </source>
</evidence>
<dbReference type="InterPro" id="IPR002376">
    <property type="entry name" value="Formyl_transf_N"/>
</dbReference>
<dbReference type="SUPFAM" id="SSF53328">
    <property type="entry name" value="Formyltransferase"/>
    <property type="match status" value="1"/>
</dbReference>
<dbReference type="EC" id="2.1.2.9" evidence="2 5"/>
<evidence type="ECO:0000313" key="8">
    <source>
        <dbReference type="EMBL" id="MEW9266714.1"/>
    </source>
</evidence>
<dbReference type="CDD" id="cd08646">
    <property type="entry name" value="FMT_core_Met-tRNA-FMT_N"/>
    <property type="match status" value="1"/>
</dbReference>
<dbReference type="PANTHER" id="PTHR11138:SF5">
    <property type="entry name" value="METHIONYL-TRNA FORMYLTRANSFERASE, MITOCHONDRIAL"/>
    <property type="match status" value="1"/>
</dbReference>
<dbReference type="EMBL" id="JBFNQN010000013">
    <property type="protein sequence ID" value="MEW9266714.1"/>
    <property type="molecule type" value="Genomic_DNA"/>
</dbReference>
<evidence type="ECO:0000259" key="7">
    <source>
        <dbReference type="Pfam" id="PF02911"/>
    </source>
</evidence>
<proteinExistence type="inferred from homology"/>
<dbReference type="InterPro" id="IPR011034">
    <property type="entry name" value="Formyl_transferase-like_C_sf"/>
</dbReference>
<dbReference type="CDD" id="cd08704">
    <property type="entry name" value="Met_tRNA_FMT_C"/>
    <property type="match status" value="1"/>
</dbReference>
<dbReference type="RefSeq" id="WP_367639853.1">
    <property type="nucleotide sequence ID" value="NZ_JBFNQN010000013.1"/>
</dbReference>
<feature type="binding site" evidence="5">
    <location>
        <begin position="109"/>
        <end position="112"/>
    </location>
    <ligand>
        <name>(6S)-5,6,7,8-tetrahydrofolate</name>
        <dbReference type="ChEBI" id="CHEBI:57453"/>
    </ligand>
</feature>
<protein>
    <recommendedName>
        <fullName evidence="2 5">Methionyl-tRNA formyltransferase</fullName>
        <ecNumber evidence="2 5">2.1.2.9</ecNumber>
    </recommendedName>
</protein>
<evidence type="ECO:0000313" key="9">
    <source>
        <dbReference type="Proteomes" id="UP001555826"/>
    </source>
</evidence>
<feature type="domain" description="Formyl transferase C-terminal" evidence="7">
    <location>
        <begin position="202"/>
        <end position="297"/>
    </location>
</feature>
<keyword evidence="3 5" id="KW-0808">Transferase</keyword>
<comment type="caution">
    <text evidence="8">The sequence shown here is derived from an EMBL/GenBank/DDBJ whole genome shotgun (WGS) entry which is preliminary data.</text>
</comment>
<evidence type="ECO:0000256" key="2">
    <source>
        <dbReference type="ARBA" id="ARBA00012261"/>
    </source>
</evidence>
<dbReference type="HAMAP" id="MF_00182">
    <property type="entry name" value="Formyl_trans"/>
    <property type="match status" value="1"/>
</dbReference>
<comment type="function">
    <text evidence="5">Attaches a formyl group to the free amino group of methionyl-tRNA(fMet). The formyl group appears to play a dual role in the initiator identity of N-formylmethionyl-tRNA by promoting its recognition by IF2 and preventing the misappropriation of this tRNA by the elongation apparatus.</text>
</comment>
<comment type="similarity">
    <text evidence="1 5">Belongs to the Fmt family.</text>
</comment>
<dbReference type="NCBIfam" id="TIGR00460">
    <property type="entry name" value="fmt"/>
    <property type="match status" value="1"/>
</dbReference>
<dbReference type="Pfam" id="PF00551">
    <property type="entry name" value="Formyl_trans_N"/>
    <property type="match status" value="1"/>
</dbReference>
<evidence type="ECO:0000256" key="5">
    <source>
        <dbReference type="HAMAP-Rule" id="MF_00182"/>
    </source>
</evidence>
<dbReference type="PANTHER" id="PTHR11138">
    <property type="entry name" value="METHIONYL-TRNA FORMYLTRANSFERASE"/>
    <property type="match status" value="1"/>
</dbReference>
<comment type="catalytic activity">
    <reaction evidence="5">
        <text>L-methionyl-tRNA(fMet) + (6R)-10-formyltetrahydrofolate = N-formyl-L-methionyl-tRNA(fMet) + (6S)-5,6,7,8-tetrahydrofolate + H(+)</text>
        <dbReference type="Rhea" id="RHEA:24380"/>
        <dbReference type="Rhea" id="RHEA-COMP:9952"/>
        <dbReference type="Rhea" id="RHEA-COMP:9953"/>
        <dbReference type="ChEBI" id="CHEBI:15378"/>
        <dbReference type="ChEBI" id="CHEBI:57453"/>
        <dbReference type="ChEBI" id="CHEBI:78530"/>
        <dbReference type="ChEBI" id="CHEBI:78844"/>
        <dbReference type="ChEBI" id="CHEBI:195366"/>
        <dbReference type="EC" id="2.1.2.9"/>
    </reaction>
</comment>
<dbReference type="InterPro" id="IPR044135">
    <property type="entry name" value="Met-tRNA-FMT_C"/>
</dbReference>
<sequence>MRLVVAGTPDVALASLDALLASRHEVVAVLTRPDAAAGRGRKQAASPVAQRAREVGLPVLQPVRPRGAEFLDELRSYAPDACPVVAYGALVPAEALAVPRLGWLNLHFSLLPAWRGAAPVQRALMAGDEVTGACVFQLEEGLDTGPVYASLREPVGGTDTAGDLLGRLAVSGAQLLVDVLDALEDGTAVATPQEGEATLAPKIGVEEARVDWSAGAAEVDRRVRGCTPDPGAWTTFRGERVKLGPVVPEVSTDLAPGAVAVEKKRVLVGTGGGAVALGTVQAAGKKAMSATDWARGTRPAPGEEFA</sequence>
<dbReference type="Pfam" id="PF02911">
    <property type="entry name" value="Formyl_trans_C"/>
    <property type="match status" value="1"/>
</dbReference>
<name>A0ABV3PAP6_9ACTN</name>
<evidence type="ECO:0000256" key="3">
    <source>
        <dbReference type="ARBA" id="ARBA00022679"/>
    </source>
</evidence>
<feature type="domain" description="Formyl transferase N-terminal" evidence="6">
    <location>
        <begin position="1"/>
        <end position="180"/>
    </location>
</feature>
<dbReference type="GO" id="GO:0004479">
    <property type="term" value="F:methionyl-tRNA formyltransferase activity"/>
    <property type="evidence" value="ECO:0007669"/>
    <property type="project" value="UniProtKB-EC"/>
</dbReference>
<reference evidence="8 9" key="1">
    <citation type="submission" date="2024-07" db="EMBL/GenBank/DDBJ databases">
        <authorList>
            <person name="Thanompreechachai J."/>
            <person name="Duangmal K."/>
        </authorList>
    </citation>
    <scope>NUCLEOTIDE SEQUENCE [LARGE SCALE GENOMIC DNA]</scope>
    <source>
        <strain evidence="8 9">KCTC 19886</strain>
    </source>
</reference>
<accession>A0ABV3PAP6</accession>
<keyword evidence="4 5" id="KW-0648">Protein biosynthesis</keyword>
<keyword evidence="9" id="KW-1185">Reference proteome</keyword>
<dbReference type="InterPro" id="IPR036477">
    <property type="entry name" value="Formyl_transf_N_sf"/>
</dbReference>